<evidence type="ECO:0000313" key="2">
    <source>
        <dbReference type="EMBL" id="QIA62946.1"/>
    </source>
</evidence>
<keyword evidence="1" id="KW-0812">Transmembrane</keyword>
<dbReference type="AlphaFoldDB" id="A0A7Z2T242"/>
<evidence type="ECO:0000313" key="3">
    <source>
        <dbReference type="Proteomes" id="UP000464262"/>
    </source>
</evidence>
<name>A0A7Z2T242_9VIBR</name>
<dbReference type="EMBL" id="CP047475">
    <property type="protein sequence ID" value="QIA62946.1"/>
    <property type="molecule type" value="Genomic_DNA"/>
</dbReference>
<proteinExistence type="predicted"/>
<dbReference type="RefSeq" id="WP_164647840.1">
    <property type="nucleotide sequence ID" value="NZ_CP047475.1"/>
</dbReference>
<accession>A0A7Z2T242</accession>
<feature type="transmembrane region" description="Helical" evidence="1">
    <location>
        <begin position="57"/>
        <end position="77"/>
    </location>
</feature>
<protein>
    <submittedName>
        <fullName evidence="2">Uncharacterized protein</fullName>
    </submittedName>
</protein>
<sequence length="102" mass="11065">MCLTKNVGISQAACPLHAAPSPSEYVSTSQISEIDESTEHCDLSGHLLQNHLSSVDFVALVSFALAIAIIAWIASLANPIPTFTEPIVSPIRLHKRHCVFRE</sequence>
<keyword evidence="1" id="KW-0472">Membrane</keyword>
<dbReference type="Proteomes" id="UP000464262">
    <property type="component" value="Chromosome 1"/>
</dbReference>
<keyword evidence="1" id="KW-1133">Transmembrane helix</keyword>
<organism evidence="2 3">
    <name type="scientific">Vibrio astriarenae</name>
    <dbReference type="NCBI Taxonomy" id="1481923"/>
    <lineage>
        <taxon>Bacteria</taxon>
        <taxon>Pseudomonadati</taxon>
        <taxon>Pseudomonadota</taxon>
        <taxon>Gammaproteobacteria</taxon>
        <taxon>Vibrionales</taxon>
        <taxon>Vibrionaceae</taxon>
        <taxon>Vibrio</taxon>
    </lineage>
</organism>
<gene>
    <name evidence="2" type="ORF">GT360_05185</name>
</gene>
<keyword evidence="3" id="KW-1185">Reference proteome</keyword>
<dbReference type="KEGG" id="vas:GT360_05185"/>
<evidence type="ECO:0000256" key="1">
    <source>
        <dbReference type="SAM" id="Phobius"/>
    </source>
</evidence>
<reference evidence="2 3" key="1">
    <citation type="submission" date="2020-01" db="EMBL/GenBank/DDBJ databases">
        <title>Whole genome and functional gene identification of agarase of Vibrio HN897.</title>
        <authorList>
            <person name="Liu Y."/>
            <person name="Zhao Z."/>
        </authorList>
    </citation>
    <scope>NUCLEOTIDE SEQUENCE [LARGE SCALE GENOMIC DNA]</scope>
    <source>
        <strain evidence="2 3">HN897</strain>
    </source>
</reference>